<proteinExistence type="predicted"/>
<name>A0A376GFV6_9FLAO</name>
<dbReference type="EMBL" id="UFXS01000001">
    <property type="protein sequence ID" value="STD59284.1"/>
    <property type="molecule type" value="Genomic_DNA"/>
</dbReference>
<feature type="chain" id="PRO_5016879369" description="DUF4369 domain-containing protein" evidence="1">
    <location>
        <begin position="18"/>
        <end position="69"/>
    </location>
</feature>
<evidence type="ECO:0000313" key="2">
    <source>
        <dbReference type="EMBL" id="STD59284.1"/>
    </source>
</evidence>
<protein>
    <recommendedName>
        <fullName evidence="4">DUF4369 domain-containing protein</fullName>
    </recommendedName>
</protein>
<evidence type="ECO:0008006" key="4">
    <source>
        <dbReference type="Google" id="ProtNLM"/>
    </source>
</evidence>
<feature type="signal peptide" evidence="1">
    <location>
        <begin position="1"/>
        <end position="17"/>
    </location>
</feature>
<accession>A0A376GFV6</accession>
<gene>
    <name evidence="2" type="ORF">NCTC13456_02924</name>
</gene>
<evidence type="ECO:0000313" key="3">
    <source>
        <dbReference type="Proteomes" id="UP000254737"/>
    </source>
</evidence>
<organism evidence="2 3">
    <name type="scientific">Empedobacter falsenii</name>
    <dbReference type="NCBI Taxonomy" id="343874"/>
    <lineage>
        <taxon>Bacteria</taxon>
        <taxon>Pseudomonadati</taxon>
        <taxon>Bacteroidota</taxon>
        <taxon>Flavobacteriia</taxon>
        <taxon>Flavobacteriales</taxon>
        <taxon>Weeksellaceae</taxon>
        <taxon>Empedobacter</taxon>
    </lineage>
</organism>
<dbReference type="RefSeq" id="WP_115001290.1">
    <property type="nucleotide sequence ID" value="NZ_UFXS01000001.1"/>
</dbReference>
<reference evidence="2 3" key="1">
    <citation type="submission" date="2018-06" db="EMBL/GenBank/DDBJ databases">
        <authorList>
            <consortium name="Pathogen Informatics"/>
            <person name="Doyle S."/>
        </authorList>
    </citation>
    <scope>NUCLEOTIDE SEQUENCE [LARGE SCALE GENOMIC DNA]</scope>
    <source>
        <strain evidence="2 3">NCTC13456</strain>
    </source>
</reference>
<keyword evidence="1" id="KW-0732">Signal</keyword>
<dbReference type="Proteomes" id="UP000254737">
    <property type="component" value="Unassembled WGS sequence"/>
</dbReference>
<evidence type="ECO:0000256" key="1">
    <source>
        <dbReference type="SAM" id="SignalP"/>
    </source>
</evidence>
<sequence length="69" mass="7892">MKFLQLILILISSFAFAQEKYSITGNISSENESKTIHAKVILYDEFQNIIQTIETENSKFNFENAGSEN</sequence>
<dbReference type="AlphaFoldDB" id="A0A376GFV6"/>